<gene>
    <name evidence="1" type="ORF">ALC56_08125</name>
</gene>
<dbReference type="Proteomes" id="UP000078541">
    <property type="component" value="Unassembled WGS sequence"/>
</dbReference>
<evidence type="ECO:0000313" key="1">
    <source>
        <dbReference type="EMBL" id="KYN37524.1"/>
    </source>
</evidence>
<dbReference type="EMBL" id="KQ981700">
    <property type="protein sequence ID" value="KYN37524.1"/>
    <property type="molecule type" value="Genomic_DNA"/>
</dbReference>
<name>A0A195FBU3_9HYME</name>
<organism evidence="1 2">
    <name type="scientific">Trachymyrmex septentrionalis</name>
    <dbReference type="NCBI Taxonomy" id="34720"/>
    <lineage>
        <taxon>Eukaryota</taxon>
        <taxon>Metazoa</taxon>
        <taxon>Ecdysozoa</taxon>
        <taxon>Arthropoda</taxon>
        <taxon>Hexapoda</taxon>
        <taxon>Insecta</taxon>
        <taxon>Pterygota</taxon>
        <taxon>Neoptera</taxon>
        <taxon>Endopterygota</taxon>
        <taxon>Hymenoptera</taxon>
        <taxon>Apocrita</taxon>
        <taxon>Aculeata</taxon>
        <taxon>Formicoidea</taxon>
        <taxon>Formicidae</taxon>
        <taxon>Myrmicinae</taxon>
        <taxon>Trachymyrmex</taxon>
    </lineage>
</organism>
<sequence length="84" mass="10054">QRIRNVFRSITSTVLNRVRNSFHKRLRLCIQQEIESGFHVIFKRLSKVKPMVPFYSLLEIIQLLSETFSCKIQGKGNIWDYRLK</sequence>
<protein>
    <submittedName>
        <fullName evidence="1">Uncharacterized protein</fullName>
    </submittedName>
</protein>
<evidence type="ECO:0000313" key="2">
    <source>
        <dbReference type="Proteomes" id="UP000078541"/>
    </source>
</evidence>
<reference evidence="1 2" key="1">
    <citation type="submission" date="2016-03" db="EMBL/GenBank/DDBJ databases">
        <title>Trachymyrmex septentrionalis WGS genome.</title>
        <authorList>
            <person name="Nygaard S."/>
            <person name="Hu H."/>
            <person name="Boomsma J."/>
            <person name="Zhang G."/>
        </authorList>
    </citation>
    <scope>NUCLEOTIDE SEQUENCE [LARGE SCALE GENOMIC DNA]</scope>
    <source>
        <strain evidence="1">Tsep2-gDNA-1</strain>
        <tissue evidence="1">Whole body</tissue>
    </source>
</reference>
<accession>A0A195FBU3</accession>
<keyword evidence="2" id="KW-1185">Reference proteome</keyword>
<dbReference type="AlphaFoldDB" id="A0A195FBU3"/>
<dbReference type="STRING" id="34720.A0A195FBU3"/>
<feature type="non-terminal residue" evidence="1">
    <location>
        <position position="1"/>
    </location>
</feature>
<proteinExistence type="predicted"/>